<feature type="domain" description="Glycosyl transferase family 1" evidence="3">
    <location>
        <begin position="209"/>
        <end position="378"/>
    </location>
</feature>
<dbReference type="AlphaFoldDB" id="A0A6N8FU16"/>
<comment type="caution">
    <text evidence="4">The sequence shown here is derived from an EMBL/GenBank/DDBJ whole genome shotgun (WGS) entry which is preliminary data.</text>
</comment>
<keyword evidence="1" id="KW-0328">Glycosyltransferase</keyword>
<evidence type="ECO:0000256" key="2">
    <source>
        <dbReference type="ARBA" id="ARBA00022679"/>
    </source>
</evidence>
<proteinExistence type="predicted"/>
<dbReference type="Proteomes" id="UP000441797">
    <property type="component" value="Unassembled WGS sequence"/>
</dbReference>
<evidence type="ECO:0000313" key="4">
    <source>
        <dbReference type="EMBL" id="MUL35805.1"/>
    </source>
</evidence>
<dbReference type="PANTHER" id="PTHR12526:SF629">
    <property type="entry name" value="TEICHURONIC ACID BIOSYNTHESIS GLYCOSYLTRANSFERASE TUAH-RELATED"/>
    <property type="match status" value="1"/>
</dbReference>
<dbReference type="Gene3D" id="3.40.50.2000">
    <property type="entry name" value="Glycogen Phosphorylase B"/>
    <property type="match status" value="2"/>
</dbReference>
<accession>A0A6N8FU16</accession>
<dbReference type="SUPFAM" id="SSF53756">
    <property type="entry name" value="UDP-Glycosyltransferase/glycogen phosphorylase"/>
    <property type="match status" value="1"/>
</dbReference>
<evidence type="ECO:0000259" key="3">
    <source>
        <dbReference type="Pfam" id="PF00534"/>
    </source>
</evidence>
<gene>
    <name evidence="4" type="ORF">BWI75_05425</name>
</gene>
<keyword evidence="2" id="KW-0808">Transferase</keyword>
<dbReference type="Pfam" id="PF00534">
    <property type="entry name" value="Glycos_transf_1"/>
    <property type="match status" value="1"/>
</dbReference>
<organism evidence="4 5">
    <name type="scientific">Gloeocapsopsis dulcis AAB1 = 1H9</name>
    <dbReference type="NCBI Taxonomy" id="1433147"/>
    <lineage>
        <taxon>Bacteria</taxon>
        <taxon>Bacillati</taxon>
        <taxon>Cyanobacteriota</taxon>
        <taxon>Cyanophyceae</taxon>
        <taxon>Oscillatoriophycideae</taxon>
        <taxon>Chroococcales</taxon>
        <taxon>Chroococcaceae</taxon>
        <taxon>Gloeocapsopsis</taxon>
        <taxon>Gloeocapsopsis dulcis</taxon>
    </lineage>
</organism>
<dbReference type="EMBL" id="NAPY01000006">
    <property type="protein sequence ID" value="MUL35805.1"/>
    <property type="molecule type" value="Genomic_DNA"/>
</dbReference>
<protein>
    <recommendedName>
        <fullName evidence="3">Glycosyl transferase family 1 domain-containing protein</fullName>
    </recommendedName>
</protein>
<dbReference type="InterPro" id="IPR001296">
    <property type="entry name" value="Glyco_trans_1"/>
</dbReference>
<evidence type="ECO:0000256" key="1">
    <source>
        <dbReference type="ARBA" id="ARBA00022676"/>
    </source>
</evidence>
<reference evidence="4 5" key="1">
    <citation type="journal article" date="2019" name="Front. Microbiol.">
        <title>Genomic Features for Desiccation Tolerance and Sugar Biosynthesis in the Extremophile Gloeocapsopsis sp. UTEX B3054.</title>
        <authorList>
            <person name="Urrejola C."/>
            <person name="Alcorta J."/>
            <person name="Salas L."/>
            <person name="Vasquez M."/>
            <person name="Polz M.F."/>
            <person name="Vicuna R."/>
            <person name="Diez B."/>
        </authorList>
    </citation>
    <scope>NUCLEOTIDE SEQUENCE [LARGE SCALE GENOMIC DNA]</scope>
    <source>
        <strain evidence="4 5">1H9</strain>
    </source>
</reference>
<dbReference type="PANTHER" id="PTHR12526">
    <property type="entry name" value="GLYCOSYLTRANSFERASE"/>
    <property type="match status" value="1"/>
</dbReference>
<dbReference type="GO" id="GO:0016757">
    <property type="term" value="F:glycosyltransferase activity"/>
    <property type="evidence" value="ECO:0007669"/>
    <property type="project" value="UniProtKB-KW"/>
</dbReference>
<name>A0A6N8FU16_9CHRO</name>
<sequence>MATSLIENKKTRLDYSEIALKIIYISEGNLPSQEANSIQVAKMAQAFAQKVEEFELVTLGDLWSFVRNYKFDFQNWYGLTREYKITQLPLLCKTTYPFPRKYRNKFRSQHFSRWAAFYAGMKSPDLVYTRSKQAAKIALKLGLNVLYEWHLPVEKGFFPKQITKHNFLGIVTISQQLASEYVTAGLPVDKVLVEHDGVNLEHFLPYQTKEEARQKLNLPLSTPIVVYAGHLYDFKGIPTIYQVAQLIPNCLFLLVGGWKEDIEQARQVCQRDGLVNVKIVGHIPQTQVPTYLYASDVLILPNSGNHIWSATTSPLKLFEYMATHRPIVASALPNITTVLQHKKNALLAKPDCPKSFKQAIEELLISPQIGKALAEQAFQDVQYYTWEHRAERILQFLTNKLQEADYVPQSKFYLQVLKTLASKTG</sequence>
<evidence type="ECO:0000313" key="5">
    <source>
        <dbReference type="Proteomes" id="UP000441797"/>
    </source>
</evidence>
<keyword evidence="5" id="KW-1185">Reference proteome</keyword>